<sequence length="271" mass="28871">MDLGYAGAKSVVVGGSRGLGRAIAIALAREGSDVVVFGRNANGLDKTVEACRAEGVDAFSLVVDMSENEGIDAAFREIGERWGHINVIINNAANSFGTQGQFETITDEVWQEAFNRITIGYARTIRAGLPWMRKADWARVVNLATASTRLFMSKVGVYNVTKSAVTALSKHLALDLAPEGILVNTLSPGGIMVSGGNWGPLINKGFEDAGLDSANPYHATQVMESLFGNEPSRLGRHGKIEEYVAVLLFVASRANGYMTGADINVDGGTNF</sequence>
<proteinExistence type="inferred from homology"/>
<reference evidence="4 5" key="1">
    <citation type="submission" date="2020-08" db="EMBL/GenBank/DDBJ databases">
        <title>Genomic Encyclopedia of Type Strains, Phase IV (KMG-IV): sequencing the most valuable type-strain genomes for metagenomic binning, comparative biology and taxonomic classification.</title>
        <authorList>
            <person name="Goeker M."/>
        </authorList>
    </citation>
    <scope>NUCLEOTIDE SEQUENCE [LARGE SCALE GENOMIC DNA]</scope>
    <source>
        <strain evidence="4 5">DSM 17328</strain>
    </source>
</reference>
<protein>
    <submittedName>
        <fullName evidence="4">NAD(P)-dependent dehydrogenase (Short-subunit alcohol dehydrogenase family)</fullName>
    </submittedName>
</protein>
<evidence type="ECO:0000256" key="2">
    <source>
        <dbReference type="ARBA" id="ARBA00023002"/>
    </source>
</evidence>
<dbReference type="SUPFAM" id="SSF51735">
    <property type="entry name" value="NAD(P)-binding Rossmann-fold domains"/>
    <property type="match status" value="1"/>
</dbReference>
<evidence type="ECO:0000256" key="1">
    <source>
        <dbReference type="ARBA" id="ARBA00006484"/>
    </source>
</evidence>
<accession>A0A7W7F640</accession>
<evidence type="ECO:0000313" key="4">
    <source>
        <dbReference type="EMBL" id="MBB4631986.1"/>
    </source>
</evidence>
<dbReference type="AlphaFoldDB" id="A0A7W7F640"/>
<dbReference type="EMBL" id="JACHNZ010000015">
    <property type="protein sequence ID" value="MBB4631986.1"/>
    <property type="molecule type" value="Genomic_DNA"/>
</dbReference>
<name>A0A7W7F640_9SPHN</name>
<organism evidence="4 5">
    <name type="scientific">Sphingosinicella soli</name>
    <dbReference type="NCBI Taxonomy" id="333708"/>
    <lineage>
        <taxon>Bacteria</taxon>
        <taxon>Pseudomonadati</taxon>
        <taxon>Pseudomonadota</taxon>
        <taxon>Alphaproteobacteria</taxon>
        <taxon>Sphingomonadales</taxon>
        <taxon>Sphingosinicellaceae</taxon>
        <taxon>Sphingosinicella</taxon>
    </lineage>
</organism>
<dbReference type="GO" id="GO:0016491">
    <property type="term" value="F:oxidoreductase activity"/>
    <property type="evidence" value="ECO:0007669"/>
    <property type="project" value="UniProtKB-KW"/>
</dbReference>
<dbReference type="InterPro" id="IPR036291">
    <property type="entry name" value="NAD(P)-bd_dom_sf"/>
</dbReference>
<dbReference type="PRINTS" id="PR00080">
    <property type="entry name" value="SDRFAMILY"/>
</dbReference>
<keyword evidence="5" id="KW-1185">Reference proteome</keyword>
<dbReference type="PANTHER" id="PTHR43639">
    <property type="entry name" value="OXIDOREDUCTASE, SHORT-CHAIN DEHYDROGENASE/REDUCTASE FAMILY (AFU_ORTHOLOGUE AFUA_5G02870)"/>
    <property type="match status" value="1"/>
</dbReference>
<evidence type="ECO:0000256" key="3">
    <source>
        <dbReference type="RuleBase" id="RU000363"/>
    </source>
</evidence>
<comment type="similarity">
    <text evidence="1 3">Belongs to the short-chain dehydrogenases/reductases (SDR) family.</text>
</comment>
<evidence type="ECO:0000313" key="5">
    <source>
        <dbReference type="Proteomes" id="UP000566324"/>
    </source>
</evidence>
<gene>
    <name evidence="4" type="ORF">GGQ98_001603</name>
</gene>
<dbReference type="Gene3D" id="3.40.50.720">
    <property type="entry name" value="NAD(P)-binding Rossmann-like Domain"/>
    <property type="match status" value="1"/>
</dbReference>
<comment type="caution">
    <text evidence="4">The sequence shown here is derived from an EMBL/GenBank/DDBJ whole genome shotgun (WGS) entry which is preliminary data.</text>
</comment>
<dbReference type="Proteomes" id="UP000566324">
    <property type="component" value="Unassembled WGS sequence"/>
</dbReference>
<dbReference type="RefSeq" id="WP_184067677.1">
    <property type="nucleotide sequence ID" value="NZ_JACHNZ010000015.1"/>
</dbReference>
<dbReference type="Pfam" id="PF00106">
    <property type="entry name" value="adh_short"/>
    <property type="match status" value="1"/>
</dbReference>
<dbReference type="InterPro" id="IPR002347">
    <property type="entry name" value="SDR_fam"/>
</dbReference>
<dbReference type="PRINTS" id="PR00081">
    <property type="entry name" value="GDHRDH"/>
</dbReference>
<keyword evidence="2" id="KW-0560">Oxidoreductase</keyword>
<dbReference type="PANTHER" id="PTHR43639:SF1">
    <property type="entry name" value="SHORT-CHAIN DEHYDROGENASE_REDUCTASE FAMILY PROTEIN"/>
    <property type="match status" value="1"/>
</dbReference>